<comment type="caution">
    <text evidence="1">The sequence shown here is derived from an EMBL/GenBank/DDBJ whole genome shotgun (WGS) entry which is preliminary data.</text>
</comment>
<protein>
    <submittedName>
        <fullName evidence="1">Uncharacterized protein</fullName>
    </submittedName>
</protein>
<organism evidence="1 2">
    <name type="scientific">Brachionus calyciflorus</name>
    <dbReference type="NCBI Taxonomy" id="104777"/>
    <lineage>
        <taxon>Eukaryota</taxon>
        <taxon>Metazoa</taxon>
        <taxon>Spiralia</taxon>
        <taxon>Gnathifera</taxon>
        <taxon>Rotifera</taxon>
        <taxon>Eurotatoria</taxon>
        <taxon>Monogononta</taxon>
        <taxon>Pseudotrocha</taxon>
        <taxon>Ploima</taxon>
        <taxon>Brachionidae</taxon>
        <taxon>Brachionus</taxon>
    </lineage>
</organism>
<dbReference type="EMBL" id="CAJNOC010009544">
    <property type="protein sequence ID" value="CAF1130312.1"/>
    <property type="molecule type" value="Genomic_DNA"/>
</dbReference>
<proteinExistence type="predicted"/>
<evidence type="ECO:0000313" key="2">
    <source>
        <dbReference type="Proteomes" id="UP000663879"/>
    </source>
</evidence>
<evidence type="ECO:0000313" key="1">
    <source>
        <dbReference type="EMBL" id="CAF1130312.1"/>
    </source>
</evidence>
<keyword evidence="2" id="KW-1185">Reference proteome</keyword>
<feature type="non-terminal residue" evidence="1">
    <location>
        <position position="1"/>
    </location>
</feature>
<gene>
    <name evidence="1" type="ORF">OXX778_LOCUS22443</name>
</gene>
<dbReference type="Proteomes" id="UP000663879">
    <property type="component" value="Unassembled WGS sequence"/>
</dbReference>
<dbReference type="AlphaFoldDB" id="A0A814R844"/>
<name>A0A814R844_9BILA</name>
<sequence length="208" mass="24822">TRMTKKRRAEDSITSDISNESSFNKFIQNRQLDLSKLSNCDIIEHGDGYSCINLMERIKYISTSRKDINIHRIFLSKSELPELARNYLDIDVNCTNEKDQRSYFENLFYLSALEMFKLYNRSIVNEYLNNIANKIINENNLTDLYFNSSQNLFNYQNNRSITKEEQFAYNNSYNKDMDKEIEKRVQEKFFDLIETNKQLQNNCETLQN</sequence>
<accession>A0A814R844</accession>
<reference evidence="1" key="1">
    <citation type="submission" date="2021-02" db="EMBL/GenBank/DDBJ databases">
        <authorList>
            <person name="Nowell W R."/>
        </authorList>
    </citation>
    <scope>NUCLEOTIDE SEQUENCE</scope>
    <source>
        <strain evidence="1">Ploen Becks lab</strain>
    </source>
</reference>